<proteinExistence type="predicted"/>
<dbReference type="GO" id="GO:0016887">
    <property type="term" value="F:ATP hydrolysis activity"/>
    <property type="evidence" value="ECO:0007669"/>
    <property type="project" value="InterPro"/>
</dbReference>
<dbReference type="PANTHER" id="PTHR19229">
    <property type="entry name" value="ATP-BINDING CASSETTE TRANSPORTER SUBFAMILY A ABCA"/>
    <property type="match status" value="1"/>
</dbReference>
<protein>
    <submittedName>
        <fullName evidence="5">ATP-binding cassette sub-family A member 13</fullName>
    </submittedName>
</protein>
<feature type="region of interest" description="Disordered" evidence="3">
    <location>
        <begin position="310"/>
        <end position="333"/>
    </location>
</feature>
<gene>
    <name evidence="5" type="ORF">RR48_04204</name>
</gene>
<dbReference type="GO" id="GO:0005524">
    <property type="term" value="F:ATP binding"/>
    <property type="evidence" value="ECO:0007669"/>
    <property type="project" value="UniProtKB-KW"/>
</dbReference>
<keyword evidence="1" id="KW-0547">Nucleotide-binding</keyword>
<dbReference type="Pfam" id="PF00005">
    <property type="entry name" value="ABC_tran"/>
    <property type="match status" value="1"/>
</dbReference>
<feature type="domain" description="ABC transporter" evidence="4">
    <location>
        <begin position="37"/>
        <end position="265"/>
    </location>
</feature>
<evidence type="ECO:0000256" key="2">
    <source>
        <dbReference type="ARBA" id="ARBA00022840"/>
    </source>
</evidence>
<dbReference type="EMBL" id="KQ460889">
    <property type="protein sequence ID" value="KPJ11059.1"/>
    <property type="molecule type" value="Genomic_DNA"/>
</dbReference>
<keyword evidence="6" id="KW-1185">Reference proteome</keyword>
<dbReference type="GO" id="GO:0005319">
    <property type="term" value="F:lipid transporter activity"/>
    <property type="evidence" value="ECO:0007669"/>
    <property type="project" value="TreeGrafter"/>
</dbReference>
<dbReference type="SUPFAM" id="SSF52540">
    <property type="entry name" value="P-loop containing nucleoside triphosphate hydrolases"/>
    <property type="match status" value="1"/>
</dbReference>
<dbReference type="InParanoid" id="A0A0N1IG64"/>
<evidence type="ECO:0000259" key="4">
    <source>
        <dbReference type="PROSITE" id="PS50893"/>
    </source>
</evidence>
<dbReference type="InterPro" id="IPR003439">
    <property type="entry name" value="ABC_transporter-like_ATP-bd"/>
</dbReference>
<dbReference type="AlphaFoldDB" id="A0A0N1IG64"/>
<dbReference type="Gene3D" id="3.40.50.300">
    <property type="entry name" value="P-loop containing nucleotide triphosphate hydrolases"/>
    <property type="match status" value="1"/>
</dbReference>
<dbReference type="SMART" id="SM00382">
    <property type="entry name" value="AAA"/>
    <property type="match status" value="1"/>
</dbReference>
<evidence type="ECO:0000256" key="3">
    <source>
        <dbReference type="SAM" id="MobiDB-lite"/>
    </source>
</evidence>
<evidence type="ECO:0000313" key="5">
    <source>
        <dbReference type="EMBL" id="KPJ11059.1"/>
    </source>
</evidence>
<dbReference type="GO" id="GO:0016020">
    <property type="term" value="C:membrane"/>
    <property type="evidence" value="ECO:0007669"/>
    <property type="project" value="InterPro"/>
</dbReference>
<dbReference type="InterPro" id="IPR027417">
    <property type="entry name" value="P-loop_NTPase"/>
</dbReference>
<organism evidence="5 6">
    <name type="scientific">Papilio machaon</name>
    <name type="common">Old World swallowtail butterfly</name>
    <dbReference type="NCBI Taxonomy" id="76193"/>
    <lineage>
        <taxon>Eukaryota</taxon>
        <taxon>Metazoa</taxon>
        <taxon>Ecdysozoa</taxon>
        <taxon>Arthropoda</taxon>
        <taxon>Hexapoda</taxon>
        <taxon>Insecta</taxon>
        <taxon>Pterygota</taxon>
        <taxon>Neoptera</taxon>
        <taxon>Endopterygota</taxon>
        <taxon>Lepidoptera</taxon>
        <taxon>Glossata</taxon>
        <taxon>Ditrysia</taxon>
        <taxon>Papilionoidea</taxon>
        <taxon>Papilionidae</taxon>
        <taxon>Papilioninae</taxon>
        <taxon>Papilio</taxon>
    </lineage>
</organism>
<evidence type="ECO:0000256" key="1">
    <source>
        <dbReference type="ARBA" id="ARBA00022741"/>
    </source>
</evidence>
<sequence length="341" mass="37328">MSERMEDLRQILISFLDMEEKKGQVHEVSVGEVAACVRLGKVYPTLAGHRLALRDLTLAIPSGQCTALLGQNGAGKSTTFSMLTGEVRPSSGHICLRNIRARPTDLCKGFISYCPQSDAIDPLLTVRETLKFYCRLRGIQEQDEVIRRTIETFDLTKYRDVRSGLLSGGNKRKLCTAIAFMGRTPLVLLDEPTSGMDPGSRTCVTRGVQRACSSGRGVLLATHALDDARRLAARVALLQAGTLRALAPLHQCLRSISLRQLDGKEVHTRVSEVFRLTAELHAACDIEDFTVNQSSLDQMFLQFAGSSRSRGTELEEQESDPAPPTTAPPTLNCDVSDITAL</sequence>
<name>A0A0N1IG64_PAPMA</name>
<dbReference type="PROSITE" id="PS50893">
    <property type="entry name" value="ABC_TRANSPORTER_2"/>
    <property type="match status" value="1"/>
</dbReference>
<dbReference type="InterPro" id="IPR026082">
    <property type="entry name" value="ABCA"/>
</dbReference>
<dbReference type="InterPro" id="IPR003593">
    <property type="entry name" value="AAA+_ATPase"/>
</dbReference>
<dbReference type="Proteomes" id="UP000053240">
    <property type="component" value="Unassembled WGS sequence"/>
</dbReference>
<evidence type="ECO:0000313" key="6">
    <source>
        <dbReference type="Proteomes" id="UP000053240"/>
    </source>
</evidence>
<dbReference type="GO" id="GO:0140359">
    <property type="term" value="F:ABC-type transporter activity"/>
    <property type="evidence" value="ECO:0007669"/>
    <property type="project" value="InterPro"/>
</dbReference>
<reference evidence="5 6" key="1">
    <citation type="journal article" date="2015" name="Nat. Commun.">
        <title>Outbred genome sequencing and CRISPR/Cas9 gene editing in butterflies.</title>
        <authorList>
            <person name="Li X."/>
            <person name="Fan D."/>
            <person name="Zhang W."/>
            <person name="Liu G."/>
            <person name="Zhang L."/>
            <person name="Zhao L."/>
            <person name="Fang X."/>
            <person name="Chen L."/>
            <person name="Dong Y."/>
            <person name="Chen Y."/>
            <person name="Ding Y."/>
            <person name="Zhao R."/>
            <person name="Feng M."/>
            <person name="Zhu Y."/>
            <person name="Feng Y."/>
            <person name="Jiang X."/>
            <person name="Zhu D."/>
            <person name="Xiang H."/>
            <person name="Feng X."/>
            <person name="Li S."/>
            <person name="Wang J."/>
            <person name="Zhang G."/>
            <person name="Kronforst M.R."/>
            <person name="Wang W."/>
        </authorList>
    </citation>
    <scope>NUCLEOTIDE SEQUENCE [LARGE SCALE GENOMIC DNA]</scope>
    <source>
        <strain evidence="5">Ya'a_city_454_Pm</strain>
        <tissue evidence="5">Whole body</tissue>
    </source>
</reference>
<accession>A0A0N1IG64</accession>
<dbReference type="CDD" id="cd03263">
    <property type="entry name" value="ABC_subfamily_A"/>
    <property type="match status" value="1"/>
</dbReference>
<dbReference type="PANTHER" id="PTHR19229:SF241">
    <property type="entry name" value="ABC TRANSPORTER DOMAIN-CONTAINING PROTEIN"/>
    <property type="match status" value="1"/>
</dbReference>
<keyword evidence="2 5" id="KW-0067">ATP-binding</keyword>